<evidence type="ECO:0000256" key="4">
    <source>
        <dbReference type="ARBA" id="ARBA00023139"/>
    </source>
</evidence>
<dbReference type="InterPro" id="IPR010920">
    <property type="entry name" value="LSM_dom_sf"/>
</dbReference>
<dbReference type="SUPFAM" id="SSF50182">
    <property type="entry name" value="Sm-like ribonucleoproteins"/>
    <property type="match status" value="1"/>
</dbReference>
<keyword evidence="2 6" id="KW-0732">Signal</keyword>
<keyword evidence="3" id="KW-0472">Membrane</keyword>
<evidence type="ECO:0000256" key="3">
    <source>
        <dbReference type="ARBA" id="ARBA00023136"/>
    </source>
</evidence>
<proteinExistence type="predicted"/>
<sequence precursor="true">MNIKILGFPLAVAALLALAGCASPTIVTMQDGTQYLTKDAPKTKTKDGFYEFEDISGRKVKVNADDVATVREED</sequence>
<dbReference type="PROSITE" id="PS51257">
    <property type="entry name" value="PROKAR_LIPOPROTEIN"/>
    <property type="match status" value="1"/>
</dbReference>
<keyword evidence="5" id="KW-0449">Lipoprotein</keyword>
<name>A0A5E7D4M9_PSEFL</name>
<evidence type="ECO:0000259" key="7">
    <source>
        <dbReference type="Pfam" id="PF06004"/>
    </source>
</evidence>
<reference evidence="8 9" key="1">
    <citation type="submission" date="2019-09" db="EMBL/GenBank/DDBJ databases">
        <authorList>
            <person name="Chandra G."/>
            <person name="Truman W A."/>
        </authorList>
    </citation>
    <scope>NUCLEOTIDE SEQUENCE [LARGE SCALE GENOMIC DNA]</scope>
    <source>
        <strain evidence="8">PS691</strain>
    </source>
</reference>
<dbReference type="AlphaFoldDB" id="A0A5E7D4M9"/>
<keyword evidence="1" id="KW-1003">Cell membrane</keyword>
<dbReference type="OrthoDB" id="7025382at2"/>
<dbReference type="Pfam" id="PF06004">
    <property type="entry name" value="DUF903"/>
    <property type="match status" value="1"/>
</dbReference>
<evidence type="ECO:0000313" key="9">
    <source>
        <dbReference type="Proteomes" id="UP000337909"/>
    </source>
</evidence>
<dbReference type="PANTHER" id="PTHR37011:SF1">
    <property type="entry name" value="POT FAMILY PEPTIDE TRANSPORT PROTEIN"/>
    <property type="match status" value="1"/>
</dbReference>
<feature type="domain" description="Lipoprotein YgdI/YgdR-like SH3-like" evidence="7">
    <location>
        <begin position="24"/>
        <end position="72"/>
    </location>
</feature>
<feature type="signal peptide" evidence="6">
    <location>
        <begin position="1"/>
        <end position="19"/>
    </location>
</feature>
<dbReference type="PANTHER" id="PTHR37011">
    <property type="entry name" value="POT FAMILY PEPTIDE TRANSPORT PROTEIN-RELATED"/>
    <property type="match status" value="1"/>
</dbReference>
<organism evidence="8 9">
    <name type="scientific">Pseudomonas fluorescens</name>
    <dbReference type="NCBI Taxonomy" id="294"/>
    <lineage>
        <taxon>Bacteria</taxon>
        <taxon>Pseudomonadati</taxon>
        <taxon>Pseudomonadota</taxon>
        <taxon>Gammaproteobacteria</taxon>
        <taxon>Pseudomonadales</taxon>
        <taxon>Pseudomonadaceae</taxon>
        <taxon>Pseudomonas</taxon>
    </lineage>
</organism>
<dbReference type="EMBL" id="CABVHQ010000024">
    <property type="protein sequence ID" value="VVO02542.1"/>
    <property type="molecule type" value="Genomic_DNA"/>
</dbReference>
<evidence type="ECO:0000256" key="6">
    <source>
        <dbReference type="SAM" id="SignalP"/>
    </source>
</evidence>
<keyword evidence="4" id="KW-0564">Palmitate</keyword>
<accession>A0A5E7D4M9</accession>
<feature type="chain" id="PRO_5022668713" description="Lipoprotein YgdI/YgdR-like SH3-like domain-containing protein" evidence="6">
    <location>
        <begin position="20"/>
        <end position="74"/>
    </location>
</feature>
<dbReference type="Proteomes" id="UP000337909">
    <property type="component" value="Unassembled WGS sequence"/>
</dbReference>
<evidence type="ECO:0000256" key="5">
    <source>
        <dbReference type="ARBA" id="ARBA00023288"/>
    </source>
</evidence>
<dbReference type="Gene3D" id="2.30.30.100">
    <property type="match status" value="1"/>
</dbReference>
<protein>
    <recommendedName>
        <fullName evidence="7">Lipoprotein YgdI/YgdR-like SH3-like domain-containing protein</fullName>
    </recommendedName>
</protein>
<evidence type="ECO:0000256" key="1">
    <source>
        <dbReference type="ARBA" id="ARBA00022475"/>
    </source>
</evidence>
<evidence type="ECO:0000256" key="2">
    <source>
        <dbReference type="ARBA" id="ARBA00022729"/>
    </source>
</evidence>
<evidence type="ECO:0000313" key="8">
    <source>
        <dbReference type="EMBL" id="VVO02542.1"/>
    </source>
</evidence>
<dbReference type="NCBIfam" id="NF033216">
    <property type="entry name" value="lipo_YgdI_YgdR"/>
    <property type="match status" value="1"/>
</dbReference>
<dbReference type="InterPro" id="IPR010305">
    <property type="entry name" value="YgdI/YgdR-like"/>
</dbReference>
<dbReference type="InterPro" id="IPR047807">
    <property type="entry name" value="YgdI/YgdR-like_SH3-like"/>
</dbReference>
<dbReference type="RefSeq" id="WP_150642723.1">
    <property type="nucleotide sequence ID" value="NZ_CABVHQ010000024.1"/>
</dbReference>
<gene>
    <name evidence="8" type="ORF">PS691_02745</name>
</gene>